<dbReference type="Proteomes" id="UP000182658">
    <property type="component" value="Unassembled WGS sequence"/>
</dbReference>
<evidence type="ECO:0000313" key="2">
    <source>
        <dbReference type="EMBL" id="OIW35551.1"/>
    </source>
</evidence>
<sequence length="136" mass="16004">MQSMPDWHCGRPAPARAHRLRKMRLRNPAIHCFPLSRRTTRMVFLAWTSYLVAEEQDTHASQSHQTQSADPPTPKYERPMTYNAQERLLDEFEVMEDERDTVDKDLVNKFQTPADMSTYAAREQLLQKAEELVRKE</sequence>
<reference evidence="2 3" key="1">
    <citation type="submission" date="2016-10" db="EMBL/GenBank/DDBJ databases">
        <title>Draft genome sequence of Coniochaeta ligniaria NRRL30616, a lignocellulolytic fungus for bioabatement of inhibitors in plant biomass hydrolysates.</title>
        <authorList>
            <consortium name="DOE Joint Genome Institute"/>
            <person name="Jimenez D.J."/>
            <person name="Hector R.E."/>
            <person name="Riley R."/>
            <person name="Sun H."/>
            <person name="Grigoriev I.V."/>
            <person name="Van Elsas J.D."/>
            <person name="Nichols N.N."/>
        </authorList>
    </citation>
    <scope>NUCLEOTIDE SEQUENCE [LARGE SCALE GENOMIC DNA]</scope>
    <source>
        <strain evidence="2 3">NRRL 30616</strain>
    </source>
</reference>
<evidence type="ECO:0000256" key="1">
    <source>
        <dbReference type="SAM" id="MobiDB-lite"/>
    </source>
</evidence>
<feature type="region of interest" description="Disordered" evidence="1">
    <location>
        <begin position="55"/>
        <end position="78"/>
    </location>
</feature>
<proteinExistence type="predicted"/>
<protein>
    <submittedName>
        <fullName evidence="2">Uncharacterized protein</fullName>
    </submittedName>
</protein>
<keyword evidence="3" id="KW-1185">Reference proteome</keyword>
<dbReference type="InParanoid" id="A0A1J7J5Y7"/>
<evidence type="ECO:0000313" key="3">
    <source>
        <dbReference type="Proteomes" id="UP000182658"/>
    </source>
</evidence>
<gene>
    <name evidence="2" type="ORF">CONLIGDRAFT_710722</name>
</gene>
<feature type="non-terminal residue" evidence="2">
    <location>
        <position position="136"/>
    </location>
</feature>
<accession>A0A1J7J5Y7</accession>
<dbReference type="AlphaFoldDB" id="A0A1J7J5Y7"/>
<organism evidence="2 3">
    <name type="scientific">Coniochaeta ligniaria NRRL 30616</name>
    <dbReference type="NCBI Taxonomy" id="1408157"/>
    <lineage>
        <taxon>Eukaryota</taxon>
        <taxon>Fungi</taxon>
        <taxon>Dikarya</taxon>
        <taxon>Ascomycota</taxon>
        <taxon>Pezizomycotina</taxon>
        <taxon>Sordariomycetes</taxon>
        <taxon>Sordariomycetidae</taxon>
        <taxon>Coniochaetales</taxon>
        <taxon>Coniochaetaceae</taxon>
        <taxon>Coniochaeta</taxon>
    </lineage>
</organism>
<feature type="compositionally biased region" description="Polar residues" evidence="1">
    <location>
        <begin position="59"/>
        <end position="70"/>
    </location>
</feature>
<name>A0A1J7J5Y7_9PEZI</name>
<dbReference type="EMBL" id="KV875093">
    <property type="protein sequence ID" value="OIW35551.1"/>
    <property type="molecule type" value="Genomic_DNA"/>
</dbReference>